<dbReference type="CDD" id="cd00082">
    <property type="entry name" value="HisKA"/>
    <property type="match status" value="1"/>
</dbReference>
<dbReference type="OrthoDB" id="567977at2"/>
<name>A0A6C2CS49_9RHOO</name>
<dbReference type="SMART" id="SM00388">
    <property type="entry name" value="HisKA"/>
    <property type="match status" value="1"/>
</dbReference>
<sequence length="565" mass="62770">MSAADSPLPSTRRLRLFAPIVVVVVALVGLLWGAVIYKVGVEEALVVHSINTENRNLARAFEEHTIRTIKSVDQSVLFLKFQYEKYGQKVKIAEFVGEGMIISSIFNQLGVIDEHGIYIMSNLPNHKRVDLSDREHFKVHIEKDSNQLFISKPVLGRASGKWSIQMTRRINKPDGSFGGVVVISVDPFYFSDFYRGVDLGRDGVISLVGKDGLIRARRSGDNSQVGQNLSSSPLMAMWAKENFGSYRASSVSDGVRRFYSFRGLQEYPLAVAVGVGEEEALADFHDRRRGYMIFTAGMSLVVLLFGALSIHLLNRQFRISEALRESRIKAEAANRMKSEFLASMSHELRTPLNGIMGYAEFLRDNSEETNQEFAGIILDSSHHLLEVVNSILDLAKIESGKMDLERSREPLQPMIERIVRAHYPLAAEKGLELAVTLAPDLPAELLCDPVRLAQILNNLLNNAIKFTDAGSVRLQLGCEEGTLRISVADTGCGIPADMLPHIFERFRQVDGFLTRRHQGTGLGLALVRELVDLMGGEVAVRSEPGQGSEFVIHLPLDPEMQPQQG</sequence>
<dbReference type="FunFam" id="3.30.565.10:FF:000010">
    <property type="entry name" value="Sensor histidine kinase RcsC"/>
    <property type="match status" value="1"/>
</dbReference>
<evidence type="ECO:0000256" key="6">
    <source>
        <dbReference type="ARBA" id="ARBA00023012"/>
    </source>
</evidence>
<evidence type="ECO:0000256" key="9">
    <source>
        <dbReference type="SAM" id="Phobius"/>
    </source>
</evidence>
<dbReference type="InterPro" id="IPR036097">
    <property type="entry name" value="HisK_dim/P_sf"/>
</dbReference>
<dbReference type="InterPro" id="IPR054327">
    <property type="entry name" value="His-kinase-like_sensor"/>
</dbReference>
<proteinExistence type="predicted"/>
<protein>
    <recommendedName>
        <fullName evidence="8">Virulence sensor protein BvgS</fullName>
        <ecNumber evidence="2">2.7.13.3</ecNumber>
    </recommendedName>
</protein>
<keyword evidence="12" id="KW-1185">Reference proteome</keyword>
<dbReference type="PANTHER" id="PTHR43711:SF26">
    <property type="entry name" value="SENSOR HISTIDINE KINASE RCSC"/>
    <property type="match status" value="1"/>
</dbReference>
<organism evidence="11 12">
    <name type="scientific">Zoogloea oleivorans</name>
    <dbReference type="NCBI Taxonomy" id="1552750"/>
    <lineage>
        <taxon>Bacteria</taxon>
        <taxon>Pseudomonadati</taxon>
        <taxon>Pseudomonadota</taxon>
        <taxon>Betaproteobacteria</taxon>
        <taxon>Rhodocyclales</taxon>
        <taxon>Zoogloeaceae</taxon>
        <taxon>Zoogloea</taxon>
    </lineage>
</organism>
<dbReference type="CDD" id="cd16922">
    <property type="entry name" value="HATPase_EvgS-ArcB-TorS-like"/>
    <property type="match status" value="1"/>
</dbReference>
<keyword evidence="3" id="KW-0597">Phosphoprotein</keyword>
<dbReference type="GO" id="GO:0000155">
    <property type="term" value="F:phosphorelay sensor kinase activity"/>
    <property type="evidence" value="ECO:0007669"/>
    <property type="project" value="InterPro"/>
</dbReference>
<comment type="function">
    <text evidence="7">Member of the two-component regulatory system BvgS/BvgA. Phosphorylates BvgA via a four-step phosphorelay in response to environmental signals.</text>
</comment>
<feature type="transmembrane region" description="Helical" evidence="9">
    <location>
        <begin position="16"/>
        <end position="37"/>
    </location>
</feature>
<dbReference type="InterPro" id="IPR036890">
    <property type="entry name" value="HATPase_C_sf"/>
</dbReference>
<evidence type="ECO:0000256" key="2">
    <source>
        <dbReference type="ARBA" id="ARBA00012438"/>
    </source>
</evidence>
<evidence type="ECO:0000256" key="8">
    <source>
        <dbReference type="ARBA" id="ARBA00070152"/>
    </source>
</evidence>
<dbReference type="Pfam" id="PF00512">
    <property type="entry name" value="HisKA"/>
    <property type="match status" value="1"/>
</dbReference>
<dbReference type="Proteomes" id="UP000389128">
    <property type="component" value="Unassembled WGS sequence"/>
</dbReference>
<comment type="catalytic activity">
    <reaction evidence="1">
        <text>ATP + protein L-histidine = ADP + protein N-phospho-L-histidine.</text>
        <dbReference type="EC" id="2.7.13.3"/>
    </reaction>
</comment>
<dbReference type="Pfam" id="PF02518">
    <property type="entry name" value="HATPase_c"/>
    <property type="match status" value="1"/>
</dbReference>
<accession>A0A6C2CS49</accession>
<dbReference type="Pfam" id="PF22588">
    <property type="entry name" value="dCache_1_like"/>
    <property type="match status" value="1"/>
</dbReference>
<dbReference type="FunFam" id="1.10.287.130:FF:000001">
    <property type="entry name" value="Two-component sensor histidine kinase"/>
    <property type="match status" value="1"/>
</dbReference>
<dbReference type="Gene3D" id="1.10.287.130">
    <property type="match status" value="1"/>
</dbReference>
<keyword evidence="9" id="KW-0812">Transmembrane</keyword>
<gene>
    <name evidence="11" type="ORF">ETQ85_13220</name>
</gene>
<dbReference type="PROSITE" id="PS50109">
    <property type="entry name" value="HIS_KIN"/>
    <property type="match status" value="1"/>
</dbReference>
<evidence type="ECO:0000256" key="7">
    <source>
        <dbReference type="ARBA" id="ARBA00058004"/>
    </source>
</evidence>
<dbReference type="SUPFAM" id="SSF55874">
    <property type="entry name" value="ATPase domain of HSP90 chaperone/DNA topoisomerase II/histidine kinase"/>
    <property type="match status" value="1"/>
</dbReference>
<dbReference type="SUPFAM" id="SSF47384">
    <property type="entry name" value="Homodimeric domain of signal transducing histidine kinase"/>
    <property type="match status" value="1"/>
</dbReference>
<dbReference type="PRINTS" id="PR00344">
    <property type="entry name" value="BCTRLSENSOR"/>
</dbReference>
<evidence type="ECO:0000313" key="11">
    <source>
        <dbReference type="EMBL" id="TYC56252.1"/>
    </source>
</evidence>
<dbReference type="InterPro" id="IPR004358">
    <property type="entry name" value="Sig_transdc_His_kin-like_C"/>
</dbReference>
<dbReference type="SMART" id="SM00387">
    <property type="entry name" value="HATPase_c"/>
    <property type="match status" value="1"/>
</dbReference>
<evidence type="ECO:0000259" key="10">
    <source>
        <dbReference type="PROSITE" id="PS50109"/>
    </source>
</evidence>
<evidence type="ECO:0000256" key="4">
    <source>
        <dbReference type="ARBA" id="ARBA00022679"/>
    </source>
</evidence>
<dbReference type="CDD" id="cd12915">
    <property type="entry name" value="PDC2_DGC_like"/>
    <property type="match status" value="1"/>
</dbReference>
<keyword evidence="6" id="KW-0902">Two-component regulatory system</keyword>
<evidence type="ECO:0000256" key="3">
    <source>
        <dbReference type="ARBA" id="ARBA00022553"/>
    </source>
</evidence>
<evidence type="ECO:0000313" key="12">
    <source>
        <dbReference type="Proteomes" id="UP000389128"/>
    </source>
</evidence>
<dbReference type="EC" id="2.7.13.3" evidence="2"/>
<dbReference type="Gene3D" id="3.30.565.10">
    <property type="entry name" value="Histidine kinase-like ATPase, C-terminal domain"/>
    <property type="match status" value="1"/>
</dbReference>
<dbReference type="Gene3D" id="3.30.450.20">
    <property type="entry name" value="PAS domain"/>
    <property type="match status" value="2"/>
</dbReference>
<dbReference type="AlphaFoldDB" id="A0A6C2CS49"/>
<dbReference type="InterPro" id="IPR003661">
    <property type="entry name" value="HisK_dim/P_dom"/>
</dbReference>
<keyword evidence="9" id="KW-1133">Transmembrane helix</keyword>
<dbReference type="RefSeq" id="WP_148579546.1">
    <property type="nucleotide sequence ID" value="NZ_SDKK01000011.1"/>
</dbReference>
<comment type="caution">
    <text evidence="11">The sequence shown here is derived from an EMBL/GenBank/DDBJ whole genome shotgun (WGS) entry which is preliminary data.</text>
</comment>
<keyword evidence="4" id="KW-0808">Transferase</keyword>
<evidence type="ECO:0000256" key="5">
    <source>
        <dbReference type="ARBA" id="ARBA00022777"/>
    </source>
</evidence>
<dbReference type="CDD" id="cd12914">
    <property type="entry name" value="PDC1_DGC_like"/>
    <property type="match status" value="1"/>
</dbReference>
<keyword evidence="5 11" id="KW-0418">Kinase</keyword>
<feature type="transmembrane region" description="Helical" evidence="9">
    <location>
        <begin position="291"/>
        <end position="313"/>
    </location>
</feature>
<dbReference type="EMBL" id="SDKK01000011">
    <property type="protein sequence ID" value="TYC56252.1"/>
    <property type="molecule type" value="Genomic_DNA"/>
</dbReference>
<dbReference type="InterPro" id="IPR050736">
    <property type="entry name" value="Sensor_HK_Regulatory"/>
</dbReference>
<keyword evidence="9" id="KW-0472">Membrane</keyword>
<feature type="domain" description="Histidine kinase" evidence="10">
    <location>
        <begin position="343"/>
        <end position="558"/>
    </location>
</feature>
<reference evidence="11 12" key="1">
    <citation type="submission" date="2019-01" db="EMBL/GenBank/DDBJ databases">
        <title>Zoogloea oleivorans genome sequencing and assembly.</title>
        <authorList>
            <person name="Tancsics A."/>
            <person name="Farkas M."/>
            <person name="Kriszt B."/>
            <person name="Maroti G."/>
            <person name="Horvath B."/>
        </authorList>
    </citation>
    <scope>NUCLEOTIDE SEQUENCE [LARGE SCALE GENOMIC DNA]</scope>
    <source>
        <strain evidence="11 12">Buc</strain>
    </source>
</reference>
<dbReference type="PANTHER" id="PTHR43711">
    <property type="entry name" value="TWO-COMPONENT HISTIDINE KINASE"/>
    <property type="match status" value="1"/>
</dbReference>
<evidence type="ECO:0000256" key="1">
    <source>
        <dbReference type="ARBA" id="ARBA00000085"/>
    </source>
</evidence>
<dbReference type="InterPro" id="IPR005467">
    <property type="entry name" value="His_kinase_dom"/>
</dbReference>
<dbReference type="InterPro" id="IPR003594">
    <property type="entry name" value="HATPase_dom"/>
</dbReference>